<feature type="compositionally biased region" description="Low complexity" evidence="1">
    <location>
        <begin position="540"/>
        <end position="555"/>
    </location>
</feature>
<feature type="region of interest" description="Disordered" evidence="1">
    <location>
        <begin position="477"/>
        <end position="556"/>
    </location>
</feature>
<organism evidence="3 4">
    <name type="scientific">Basidiobolus ranarum</name>
    <dbReference type="NCBI Taxonomy" id="34480"/>
    <lineage>
        <taxon>Eukaryota</taxon>
        <taxon>Fungi</taxon>
        <taxon>Fungi incertae sedis</taxon>
        <taxon>Zoopagomycota</taxon>
        <taxon>Entomophthoromycotina</taxon>
        <taxon>Basidiobolomycetes</taxon>
        <taxon>Basidiobolales</taxon>
        <taxon>Basidiobolaceae</taxon>
        <taxon>Basidiobolus</taxon>
    </lineage>
</organism>
<proteinExistence type="predicted"/>
<sequence length="665" mass="73129">MRFKLGLSACFAALIVLTAKHVSAQPPRKLTITSGVHDTVTGLTSMLSHGAAVKTLARCNDGTVSCIPGKQHQYKKCTDGKWIIYECPWQKKPELIQYICVPDGNKAQCQYRQVATTIPTGIIQFTSKSVKTVAATSMKVNYETCDRSFKPKCADHLHFLSCVNGQIYEQTCTYGLVCIDNMPGIYPGCNSPIESGVFTLPTITNAECPWGAEQCFSREKGRFCNLQGKWEEFTCSEGSYCDNGSCILSVTANAGSAVKRTRFITHTHTTVVAEKTLSRKNTCPYDIACLESGYGRPYEECKMGEMVLYNCAANSICVNFENAITGQYGIECVLEIEGLQTPSPNAVSTRKLPTIDSPKSKTTTTTLPNSNSGSKPSVTSTQTPKCEKAACEKPGKSGVFFACINGSVKRLSCQNSQICIMTERGVTCIGSQLLISSNAHSDTPISTVFQMPSTKSYVKESTTTYVSPKIINTITSNSNKAKSNSQLSNKSTVTHNTSENNRTHQSLESSEKKDSLKPTETQESPTTTESHLYHNSSVTHQSQNSSHAHNSYQSSKIHDIERSTATHGTLNPIMTHNSHGSSQIHVTTRNTQKYDRSTLQSKERPNPHKSDMSHVTDNFTKTYNSDRSRATEDTQRSTEIQQAHTSTKTGDFIKSNQTLYRESRN</sequence>
<keyword evidence="2" id="KW-0732">Signal</keyword>
<feature type="compositionally biased region" description="Low complexity" evidence="1">
    <location>
        <begin position="518"/>
        <end position="530"/>
    </location>
</feature>
<feature type="region of interest" description="Disordered" evidence="1">
    <location>
        <begin position="569"/>
        <end position="650"/>
    </location>
</feature>
<reference evidence="3 4" key="1">
    <citation type="submission" date="2023-04" db="EMBL/GenBank/DDBJ databases">
        <title>Genome of Basidiobolus ranarum AG-B5.</title>
        <authorList>
            <person name="Stajich J.E."/>
            <person name="Carter-House D."/>
            <person name="Gryganskyi A."/>
        </authorList>
    </citation>
    <scope>NUCLEOTIDE SEQUENCE [LARGE SCALE GENOMIC DNA]</scope>
    <source>
        <strain evidence="3 4">AG-B5</strain>
    </source>
</reference>
<feature type="region of interest" description="Disordered" evidence="1">
    <location>
        <begin position="344"/>
        <end position="381"/>
    </location>
</feature>
<feature type="compositionally biased region" description="Basic and acidic residues" evidence="1">
    <location>
        <begin position="592"/>
        <end position="614"/>
    </location>
</feature>
<evidence type="ECO:0000256" key="2">
    <source>
        <dbReference type="SAM" id="SignalP"/>
    </source>
</evidence>
<comment type="caution">
    <text evidence="3">The sequence shown here is derived from an EMBL/GenBank/DDBJ whole genome shotgun (WGS) entry which is preliminary data.</text>
</comment>
<feature type="compositionally biased region" description="Polar residues" evidence="1">
    <location>
        <begin position="637"/>
        <end position="650"/>
    </location>
</feature>
<evidence type="ECO:0000256" key="1">
    <source>
        <dbReference type="SAM" id="MobiDB-lite"/>
    </source>
</evidence>
<name>A0ABR2VRN8_9FUNG</name>
<feature type="compositionally biased region" description="Basic and acidic residues" evidence="1">
    <location>
        <begin position="624"/>
        <end position="636"/>
    </location>
</feature>
<feature type="chain" id="PRO_5045989828" evidence="2">
    <location>
        <begin position="25"/>
        <end position="665"/>
    </location>
</feature>
<dbReference type="Proteomes" id="UP001479436">
    <property type="component" value="Unassembled WGS sequence"/>
</dbReference>
<feature type="compositionally biased region" description="Low complexity" evidence="1">
    <location>
        <begin position="360"/>
        <end position="374"/>
    </location>
</feature>
<dbReference type="EMBL" id="JASJQH010008051">
    <property type="protein sequence ID" value="KAK9695662.1"/>
    <property type="molecule type" value="Genomic_DNA"/>
</dbReference>
<protein>
    <submittedName>
        <fullName evidence="3">Uncharacterized protein</fullName>
    </submittedName>
</protein>
<gene>
    <name evidence="3" type="ORF">K7432_012849</name>
</gene>
<feature type="compositionally biased region" description="Polar residues" evidence="1">
    <location>
        <begin position="569"/>
        <end position="591"/>
    </location>
</feature>
<accession>A0ABR2VRN8</accession>
<feature type="compositionally biased region" description="Polar residues" evidence="1">
    <location>
        <begin position="477"/>
        <end position="504"/>
    </location>
</feature>
<evidence type="ECO:0000313" key="4">
    <source>
        <dbReference type="Proteomes" id="UP001479436"/>
    </source>
</evidence>
<keyword evidence="4" id="KW-1185">Reference proteome</keyword>
<evidence type="ECO:0000313" key="3">
    <source>
        <dbReference type="EMBL" id="KAK9695662.1"/>
    </source>
</evidence>
<feature type="signal peptide" evidence="2">
    <location>
        <begin position="1"/>
        <end position="24"/>
    </location>
</feature>